<dbReference type="EMBL" id="LBGZ01000029">
    <property type="protein sequence ID" value="PBJ39112.1"/>
    <property type="molecule type" value="Genomic_DNA"/>
</dbReference>
<feature type="compositionally biased region" description="Gly residues" evidence="2">
    <location>
        <begin position="444"/>
        <end position="458"/>
    </location>
</feature>
<feature type="region of interest" description="Disordered" evidence="2">
    <location>
        <begin position="168"/>
        <end position="203"/>
    </location>
</feature>
<dbReference type="InterPro" id="IPR038332">
    <property type="entry name" value="PPE_sf"/>
</dbReference>
<evidence type="ECO:0000256" key="1">
    <source>
        <dbReference type="ARBA" id="ARBA00010652"/>
    </source>
</evidence>
<feature type="region of interest" description="Disordered" evidence="2">
    <location>
        <begin position="444"/>
        <end position="571"/>
    </location>
</feature>
<protein>
    <recommendedName>
        <fullName evidence="3">PPE domain-containing protein</fullName>
    </recommendedName>
</protein>
<feature type="region of interest" description="Disordered" evidence="2">
    <location>
        <begin position="1"/>
        <end position="47"/>
    </location>
</feature>
<accession>A0A2A3LDI8</accession>
<feature type="compositionally biased region" description="Low complexity" evidence="2">
    <location>
        <begin position="460"/>
        <end position="470"/>
    </location>
</feature>
<dbReference type="AlphaFoldDB" id="A0A2A3LDI8"/>
<organism evidence="4 5">
    <name type="scientific">Mycobacterium avium subsp. hominissuis</name>
    <dbReference type="NCBI Taxonomy" id="439334"/>
    <lineage>
        <taxon>Bacteria</taxon>
        <taxon>Bacillati</taxon>
        <taxon>Actinomycetota</taxon>
        <taxon>Actinomycetes</taxon>
        <taxon>Mycobacteriales</taxon>
        <taxon>Mycobacteriaceae</taxon>
        <taxon>Mycobacterium</taxon>
        <taxon>Mycobacterium avium complex (MAC)</taxon>
    </lineage>
</organism>
<comment type="caution">
    <text evidence="4">The sequence shown here is derived from an EMBL/GenBank/DDBJ whole genome shotgun (WGS) entry which is preliminary data.</text>
</comment>
<sequence>MQSSRRRPTPGLRRPQRTPITATRFARWRPATTGRSPRTPPSWAARTCSGPAVTDLRVDVAALLAHADKIDELRERLAPSSLPVGFAPAGADAVSAAAASSISAQAAEAANGLWAVWSALGKVSGGLRANATNYSTQEGVSAAALSGAGPGGPAGSVGAPPVIAPPVAVPQVHAGPGPATPEQVSQQLRDGAGASSPSDFGQAWSSHAAGIDDVIVDLGSTRAGLADAWSGPAAEGADADLGAAHTDLTTQHGRVAQVGDTAAAHSAVYSTTVDNTPEPAQFADWHQQLNAAIAANDQYPGVYTGEVMAAQQQLADGYTQTGTAYGQYATDPATGQPIDPATGLPIDPMTGLPADAGDGADSADGQDPLSSGGELLTGLLGGLVGAMGAGVGAVTQGVQQAVQMASQGVSELTKGIAKGAEPSLGDVGGDAAGLGDLGGVGGGAGGGEGGGGESGGGMIPAAATMTGSAPTAPPAPVVSVSSRGAPTAAPAEGGGMGGMPMMPMGGGAAGGPGAAKRSAPGEAKRLLPPERPNTARVIGVTDTERVASKREQREQRLALAKAAGEKKEETS</sequence>
<evidence type="ECO:0000313" key="5">
    <source>
        <dbReference type="Proteomes" id="UP000218842"/>
    </source>
</evidence>
<feature type="region of interest" description="Disordered" evidence="2">
    <location>
        <begin position="348"/>
        <end position="371"/>
    </location>
</feature>
<comment type="similarity">
    <text evidence="1">Belongs to the mycobacterial PPE family.</text>
</comment>
<gene>
    <name evidence="4" type="ORF">XV03_03815</name>
</gene>
<feature type="domain" description="PPE" evidence="3">
    <location>
        <begin position="180"/>
        <end position="330"/>
    </location>
</feature>
<dbReference type="Proteomes" id="UP000218842">
    <property type="component" value="Unassembled WGS sequence"/>
</dbReference>
<evidence type="ECO:0000256" key="2">
    <source>
        <dbReference type="SAM" id="MobiDB-lite"/>
    </source>
</evidence>
<feature type="compositionally biased region" description="Low complexity" evidence="2">
    <location>
        <begin position="354"/>
        <end position="365"/>
    </location>
</feature>
<evidence type="ECO:0000259" key="3">
    <source>
        <dbReference type="Pfam" id="PF00823"/>
    </source>
</evidence>
<proteinExistence type="inferred from homology"/>
<evidence type="ECO:0000313" key="4">
    <source>
        <dbReference type="EMBL" id="PBJ39112.1"/>
    </source>
</evidence>
<reference evidence="4 5" key="1">
    <citation type="journal article" date="2017" name="Genome Biol. Evol.">
        <title>Population Structure and Local Adaptation of MAC Lung Disease Agent Mycobacterium avium subsp. hominissuis.</title>
        <authorList>
            <person name="Yano H."/>
            <person name="Iwamoto T."/>
            <person name="Nishiuchi Y."/>
            <person name="Nakajima C."/>
            <person name="Starkova D.A."/>
            <person name="Mokrousov I."/>
            <person name="Narvskaya O."/>
            <person name="Yoshida S."/>
            <person name="Arikawa K."/>
            <person name="Nakanishi N."/>
            <person name="Osaki K."/>
            <person name="Nakagawa I."/>
            <person name="Ato M."/>
            <person name="Suzuki Y."/>
            <person name="Maruyama F."/>
        </authorList>
    </citation>
    <scope>NUCLEOTIDE SEQUENCE [LARGE SCALE GENOMIC DNA]</scope>
    <source>
        <strain evidence="4 5">OCU466</strain>
    </source>
</reference>
<dbReference type="Gene3D" id="1.20.1260.20">
    <property type="entry name" value="PPE superfamily"/>
    <property type="match status" value="1"/>
</dbReference>
<dbReference type="InterPro" id="IPR000030">
    <property type="entry name" value="PPE_dom"/>
</dbReference>
<dbReference type="SUPFAM" id="SSF140459">
    <property type="entry name" value="PE/PPE dimer-like"/>
    <property type="match status" value="1"/>
</dbReference>
<name>A0A2A3LDI8_MYCAV</name>
<feature type="compositionally biased region" description="Low complexity" evidence="2">
    <location>
        <begin position="477"/>
        <end position="491"/>
    </location>
</feature>
<feature type="compositionally biased region" description="Basic and acidic residues" evidence="2">
    <location>
        <begin position="542"/>
        <end position="556"/>
    </location>
</feature>
<feature type="compositionally biased region" description="Gly residues" evidence="2">
    <location>
        <begin position="492"/>
        <end position="513"/>
    </location>
</feature>
<dbReference type="Pfam" id="PF00823">
    <property type="entry name" value="PPE"/>
    <property type="match status" value="1"/>
</dbReference>